<dbReference type="Pfam" id="PF10609">
    <property type="entry name" value="ParA"/>
    <property type="match status" value="1"/>
</dbReference>
<keyword evidence="8" id="KW-1185">Reference proteome</keyword>
<dbReference type="SUPFAM" id="SSF52540">
    <property type="entry name" value="P-loop containing nucleoside triphosphate hydrolases"/>
    <property type="match status" value="1"/>
</dbReference>
<dbReference type="InterPro" id="IPR027417">
    <property type="entry name" value="P-loop_NTPase"/>
</dbReference>
<dbReference type="AlphaFoldDB" id="T1KFP3"/>
<dbReference type="FunFam" id="3.40.50.300:FF:002304">
    <property type="entry name" value="Nucleotide binding protein 2"/>
    <property type="match status" value="1"/>
</dbReference>
<protein>
    <recommendedName>
        <fullName evidence="9">Cytosolic Fe-S cluster assembly factor NUBP2 homolog</fullName>
    </recommendedName>
</protein>
<dbReference type="GO" id="GO:0051539">
    <property type="term" value="F:4 iron, 4 sulfur cluster binding"/>
    <property type="evidence" value="ECO:0007669"/>
    <property type="project" value="UniProtKB-KW"/>
</dbReference>
<dbReference type="GO" id="GO:0005829">
    <property type="term" value="C:cytosol"/>
    <property type="evidence" value="ECO:0007669"/>
    <property type="project" value="TreeGrafter"/>
</dbReference>
<keyword evidence="4" id="KW-0067">ATP-binding</keyword>
<evidence type="ECO:0000313" key="8">
    <source>
        <dbReference type="Proteomes" id="UP000015104"/>
    </source>
</evidence>
<dbReference type="GO" id="GO:0046872">
    <property type="term" value="F:metal ion binding"/>
    <property type="evidence" value="ECO:0007669"/>
    <property type="project" value="UniProtKB-KW"/>
</dbReference>
<dbReference type="eggNOG" id="KOG3022">
    <property type="taxonomic scope" value="Eukaryota"/>
</dbReference>
<reference evidence="7" key="2">
    <citation type="submission" date="2015-06" db="UniProtKB">
        <authorList>
            <consortium name="EnsemblMetazoa"/>
        </authorList>
    </citation>
    <scope>IDENTIFICATION</scope>
</reference>
<keyword evidence="6" id="KW-0411">Iron-sulfur</keyword>
<evidence type="ECO:0008006" key="9">
    <source>
        <dbReference type="Google" id="ProtNLM"/>
    </source>
</evidence>
<evidence type="ECO:0000313" key="7">
    <source>
        <dbReference type="EnsemblMetazoa" id="tetur10g03860.1"/>
    </source>
</evidence>
<evidence type="ECO:0000256" key="2">
    <source>
        <dbReference type="ARBA" id="ARBA00022723"/>
    </source>
</evidence>
<accession>T1KFP3</accession>
<keyword evidence="3" id="KW-0547">Nucleotide-binding</keyword>
<dbReference type="STRING" id="32264.T1KFP3"/>
<dbReference type="InterPro" id="IPR019591">
    <property type="entry name" value="Mrp/NBP35_ATP-bd"/>
</dbReference>
<dbReference type="GO" id="GO:0140663">
    <property type="term" value="F:ATP-dependent FeS chaperone activity"/>
    <property type="evidence" value="ECO:0007669"/>
    <property type="project" value="InterPro"/>
</dbReference>
<name>T1KFP3_TETUR</name>
<dbReference type="PANTHER" id="PTHR23264:SF19">
    <property type="entry name" value="CYTOSOLIC FE-S CLUSTER ASSEMBLY FACTOR NUBP2"/>
    <property type="match status" value="1"/>
</dbReference>
<dbReference type="HOGENOM" id="CLU_024839_0_1_1"/>
<evidence type="ECO:0000256" key="3">
    <source>
        <dbReference type="ARBA" id="ARBA00022741"/>
    </source>
</evidence>
<dbReference type="PROSITE" id="PS01215">
    <property type="entry name" value="MRP"/>
    <property type="match status" value="1"/>
</dbReference>
<dbReference type="CDD" id="cd02037">
    <property type="entry name" value="Mrp_NBP35"/>
    <property type="match status" value="1"/>
</dbReference>
<sequence>MGKKVGLLDLDLCGPSIALMTGLNETTIYRNEKGWIPLTTLTTPPFSPLAVMSIAFLLKNSSSAVIWRGPKKNAMIKQFLEDVDWGDLDYLLIDTPPGTSDEHISVAEALKHRADDVSAILVTTPQIIAVNDVRREITFCHKAGIPIVGIIENMSGYVCPHCSDCTNIFSSGGGQSLAELANVTFLGNIPIDPDLCESAEKGINYLNQFENSEASKRLSDIAGKLITQTT</sequence>
<dbReference type="EnsemblMetazoa" id="tetur10g03860.1">
    <property type="protein sequence ID" value="tetur10g03860.1"/>
    <property type="gene ID" value="tetur10g03860"/>
</dbReference>
<dbReference type="EMBL" id="CAEY01000037">
    <property type="status" value="NOT_ANNOTATED_CDS"/>
    <property type="molecule type" value="Genomic_DNA"/>
</dbReference>
<keyword evidence="2" id="KW-0479">Metal-binding</keyword>
<dbReference type="GO" id="GO:0016226">
    <property type="term" value="P:iron-sulfur cluster assembly"/>
    <property type="evidence" value="ECO:0007669"/>
    <property type="project" value="InterPro"/>
</dbReference>
<evidence type="ECO:0000256" key="4">
    <source>
        <dbReference type="ARBA" id="ARBA00022840"/>
    </source>
</evidence>
<evidence type="ECO:0000256" key="5">
    <source>
        <dbReference type="ARBA" id="ARBA00023004"/>
    </source>
</evidence>
<reference evidence="8" key="1">
    <citation type="submission" date="2011-08" db="EMBL/GenBank/DDBJ databases">
        <authorList>
            <person name="Rombauts S."/>
        </authorList>
    </citation>
    <scope>NUCLEOTIDE SEQUENCE</scope>
    <source>
        <strain evidence="8">London</strain>
    </source>
</reference>
<evidence type="ECO:0000256" key="6">
    <source>
        <dbReference type="ARBA" id="ARBA00023014"/>
    </source>
</evidence>
<dbReference type="GO" id="GO:0005524">
    <property type="term" value="F:ATP binding"/>
    <property type="evidence" value="ECO:0007669"/>
    <property type="project" value="UniProtKB-KW"/>
</dbReference>
<dbReference type="InterPro" id="IPR033756">
    <property type="entry name" value="YlxH/NBP35"/>
</dbReference>
<keyword evidence="1" id="KW-0004">4Fe-4S</keyword>
<dbReference type="InterPro" id="IPR000808">
    <property type="entry name" value="Mrp-like_CS"/>
</dbReference>
<dbReference type="PANTHER" id="PTHR23264">
    <property type="entry name" value="NUCLEOTIDE-BINDING PROTEIN NBP35 YEAST -RELATED"/>
    <property type="match status" value="1"/>
</dbReference>
<organism evidence="7 8">
    <name type="scientific">Tetranychus urticae</name>
    <name type="common">Two-spotted spider mite</name>
    <dbReference type="NCBI Taxonomy" id="32264"/>
    <lineage>
        <taxon>Eukaryota</taxon>
        <taxon>Metazoa</taxon>
        <taxon>Ecdysozoa</taxon>
        <taxon>Arthropoda</taxon>
        <taxon>Chelicerata</taxon>
        <taxon>Arachnida</taxon>
        <taxon>Acari</taxon>
        <taxon>Acariformes</taxon>
        <taxon>Trombidiformes</taxon>
        <taxon>Prostigmata</taxon>
        <taxon>Eleutherengona</taxon>
        <taxon>Raphignathae</taxon>
        <taxon>Tetranychoidea</taxon>
        <taxon>Tetranychidae</taxon>
        <taxon>Tetranychus</taxon>
    </lineage>
</organism>
<proteinExistence type="predicted"/>
<keyword evidence="5" id="KW-0408">Iron</keyword>
<dbReference type="Proteomes" id="UP000015104">
    <property type="component" value="Unassembled WGS sequence"/>
</dbReference>
<dbReference type="Gene3D" id="3.40.50.300">
    <property type="entry name" value="P-loop containing nucleotide triphosphate hydrolases"/>
    <property type="match status" value="1"/>
</dbReference>
<evidence type="ECO:0000256" key="1">
    <source>
        <dbReference type="ARBA" id="ARBA00022485"/>
    </source>
</evidence>